<dbReference type="HOGENOM" id="CLU_000288_57_19_1"/>
<dbReference type="InParanoid" id="A0A0D0A4J1"/>
<keyword evidence="2" id="KW-1185">Reference proteome</keyword>
<name>A0A0D0A4J1_9AGAM</name>
<dbReference type="AlphaFoldDB" id="A0A0D0A4J1"/>
<accession>A0A0D0A4J1</accession>
<sequence length="102" mass="11623">MPLNTWNDHSIRFSSSSIHALRNTSELTEGASHEGCRSTHFFLNHDSGWVVGPKDRLIFWVPPASRHAFYSPQTALVIPRGGPELDLSRMAHGPHWQQCREY</sequence>
<protein>
    <submittedName>
        <fullName evidence="1">Uncharacterized protein</fullName>
    </submittedName>
</protein>
<evidence type="ECO:0000313" key="1">
    <source>
        <dbReference type="EMBL" id="KIK33174.1"/>
    </source>
</evidence>
<dbReference type="EMBL" id="KN836004">
    <property type="protein sequence ID" value="KIK33174.1"/>
    <property type="molecule type" value="Genomic_DNA"/>
</dbReference>
<dbReference type="STRING" id="930992.A0A0D0A4J1"/>
<reference evidence="2" key="2">
    <citation type="submission" date="2015-01" db="EMBL/GenBank/DDBJ databases">
        <title>Evolutionary Origins and Diversification of the Mycorrhizal Mutualists.</title>
        <authorList>
            <consortium name="DOE Joint Genome Institute"/>
            <consortium name="Mycorrhizal Genomics Consortium"/>
            <person name="Kohler A."/>
            <person name="Kuo A."/>
            <person name="Nagy L.G."/>
            <person name="Floudas D."/>
            <person name="Copeland A."/>
            <person name="Barry K.W."/>
            <person name="Cichocki N."/>
            <person name="Veneault-Fourrey C."/>
            <person name="LaButti K."/>
            <person name="Lindquist E.A."/>
            <person name="Lipzen A."/>
            <person name="Lundell T."/>
            <person name="Morin E."/>
            <person name="Murat C."/>
            <person name="Riley R."/>
            <person name="Ohm R."/>
            <person name="Sun H."/>
            <person name="Tunlid A."/>
            <person name="Henrissat B."/>
            <person name="Grigoriev I.V."/>
            <person name="Hibbett D.S."/>
            <person name="Martin F."/>
        </authorList>
    </citation>
    <scope>NUCLEOTIDE SEQUENCE [LARGE SCALE GENOMIC DNA]</scope>
    <source>
        <strain evidence="2">UH-Slu-Lm8-n1</strain>
    </source>
</reference>
<organism evidence="1 2">
    <name type="scientific">Suillus luteus UH-Slu-Lm8-n1</name>
    <dbReference type="NCBI Taxonomy" id="930992"/>
    <lineage>
        <taxon>Eukaryota</taxon>
        <taxon>Fungi</taxon>
        <taxon>Dikarya</taxon>
        <taxon>Basidiomycota</taxon>
        <taxon>Agaricomycotina</taxon>
        <taxon>Agaricomycetes</taxon>
        <taxon>Agaricomycetidae</taxon>
        <taxon>Boletales</taxon>
        <taxon>Suillineae</taxon>
        <taxon>Suillaceae</taxon>
        <taxon>Suillus</taxon>
    </lineage>
</organism>
<dbReference type="Proteomes" id="UP000054485">
    <property type="component" value="Unassembled WGS sequence"/>
</dbReference>
<gene>
    <name evidence="1" type="ORF">CY34DRAFT_100065</name>
</gene>
<dbReference type="OrthoDB" id="2615105at2759"/>
<evidence type="ECO:0000313" key="2">
    <source>
        <dbReference type="Proteomes" id="UP000054485"/>
    </source>
</evidence>
<proteinExistence type="predicted"/>
<reference evidence="1 2" key="1">
    <citation type="submission" date="2014-04" db="EMBL/GenBank/DDBJ databases">
        <authorList>
            <consortium name="DOE Joint Genome Institute"/>
            <person name="Kuo A."/>
            <person name="Ruytinx J."/>
            <person name="Rineau F."/>
            <person name="Colpaert J."/>
            <person name="Kohler A."/>
            <person name="Nagy L.G."/>
            <person name="Floudas D."/>
            <person name="Copeland A."/>
            <person name="Barry K.W."/>
            <person name="Cichocki N."/>
            <person name="Veneault-Fourrey C."/>
            <person name="LaButti K."/>
            <person name="Lindquist E.A."/>
            <person name="Lipzen A."/>
            <person name="Lundell T."/>
            <person name="Morin E."/>
            <person name="Murat C."/>
            <person name="Sun H."/>
            <person name="Tunlid A."/>
            <person name="Henrissat B."/>
            <person name="Grigoriev I.V."/>
            <person name="Hibbett D.S."/>
            <person name="Martin F."/>
            <person name="Nordberg H.P."/>
            <person name="Cantor M.N."/>
            <person name="Hua S.X."/>
        </authorList>
    </citation>
    <scope>NUCLEOTIDE SEQUENCE [LARGE SCALE GENOMIC DNA]</scope>
    <source>
        <strain evidence="1 2">UH-Slu-Lm8-n1</strain>
    </source>
</reference>